<dbReference type="PANTHER" id="PTHR30055">
    <property type="entry name" value="HTH-TYPE TRANSCRIPTIONAL REGULATOR RUTR"/>
    <property type="match status" value="1"/>
</dbReference>
<evidence type="ECO:0000256" key="2">
    <source>
        <dbReference type="PROSITE-ProRule" id="PRU00335"/>
    </source>
</evidence>
<name>A0ABN2NCE5_9MICO</name>
<dbReference type="SUPFAM" id="SSF46689">
    <property type="entry name" value="Homeodomain-like"/>
    <property type="match status" value="1"/>
</dbReference>
<dbReference type="InterPro" id="IPR001647">
    <property type="entry name" value="HTH_TetR"/>
</dbReference>
<evidence type="ECO:0000256" key="1">
    <source>
        <dbReference type="ARBA" id="ARBA00023125"/>
    </source>
</evidence>
<keyword evidence="1 2" id="KW-0238">DNA-binding</keyword>
<dbReference type="Pfam" id="PF00440">
    <property type="entry name" value="TetR_N"/>
    <property type="match status" value="1"/>
</dbReference>
<dbReference type="InterPro" id="IPR009057">
    <property type="entry name" value="Homeodomain-like_sf"/>
</dbReference>
<comment type="caution">
    <text evidence="4">The sequence shown here is derived from an EMBL/GenBank/DDBJ whole genome shotgun (WGS) entry which is preliminary data.</text>
</comment>
<gene>
    <name evidence="4" type="ORF">GCM10009751_20890</name>
</gene>
<evidence type="ECO:0000313" key="5">
    <source>
        <dbReference type="Proteomes" id="UP001501094"/>
    </source>
</evidence>
<proteinExistence type="predicted"/>
<sequence length="237" mass="25599">MTAEPLPDNGAGAEPETPVERALAALTPLTPRRERTRARLLDAAYAVFARDGIKGASIEVICETAGFTRGAFYSNFDSKEALFLALADRLKRRQLAALESAAHSLDPETIEGGRIHRDAIAHVLGAMVAEKPDDARQWTMLHAELQLLAMRDARVAELVAAHDSAVRQEVSELLAGILETLGLRFVVDDEAAVDLLFATHQHCARRQAFAHAPGDDDAAAGHDPLNDLVGLLVTTRD</sequence>
<dbReference type="Gene3D" id="1.10.357.10">
    <property type="entry name" value="Tetracycline Repressor, domain 2"/>
    <property type="match status" value="1"/>
</dbReference>
<keyword evidence="5" id="KW-1185">Reference proteome</keyword>
<feature type="domain" description="HTH tetR-type" evidence="3">
    <location>
        <begin position="34"/>
        <end position="94"/>
    </location>
</feature>
<dbReference type="RefSeq" id="WP_344102397.1">
    <property type="nucleotide sequence ID" value="NZ_BAAANL010000004.1"/>
</dbReference>
<dbReference type="PANTHER" id="PTHR30055:SF241">
    <property type="entry name" value="TRANSCRIPTIONAL REGULATORY PROTEIN"/>
    <property type="match status" value="1"/>
</dbReference>
<dbReference type="EMBL" id="BAAANL010000004">
    <property type="protein sequence ID" value="GAA1862944.1"/>
    <property type="molecule type" value="Genomic_DNA"/>
</dbReference>
<evidence type="ECO:0000313" key="4">
    <source>
        <dbReference type="EMBL" id="GAA1862944.1"/>
    </source>
</evidence>
<protein>
    <recommendedName>
        <fullName evidence="3">HTH tetR-type domain-containing protein</fullName>
    </recommendedName>
</protein>
<accession>A0ABN2NCE5</accession>
<dbReference type="PRINTS" id="PR00455">
    <property type="entry name" value="HTHTETR"/>
</dbReference>
<evidence type="ECO:0000259" key="3">
    <source>
        <dbReference type="PROSITE" id="PS50977"/>
    </source>
</evidence>
<reference evidence="4 5" key="1">
    <citation type="journal article" date="2019" name="Int. J. Syst. Evol. Microbiol.">
        <title>The Global Catalogue of Microorganisms (GCM) 10K type strain sequencing project: providing services to taxonomists for standard genome sequencing and annotation.</title>
        <authorList>
            <consortium name="The Broad Institute Genomics Platform"/>
            <consortium name="The Broad Institute Genome Sequencing Center for Infectious Disease"/>
            <person name="Wu L."/>
            <person name="Ma J."/>
        </authorList>
    </citation>
    <scope>NUCLEOTIDE SEQUENCE [LARGE SCALE GENOMIC DNA]</scope>
    <source>
        <strain evidence="4 5">JCM 14326</strain>
    </source>
</reference>
<organism evidence="4 5">
    <name type="scientific">Myceligenerans crystallogenes</name>
    <dbReference type="NCBI Taxonomy" id="316335"/>
    <lineage>
        <taxon>Bacteria</taxon>
        <taxon>Bacillati</taxon>
        <taxon>Actinomycetota</taxon>
        <taxon>Actinomycetes</taxon>
        <taxon>Micrococcales</taxon>
        <taxon>Promicromonosporaceae</taxon>
        <taxon>Myceligenerans</taxon>
    </lineage>
</organism>
<dbReference type="PROSITE" id="PS50977">
    <property type="entry name" value="HTH_TETR_2"/>
    <property type="match status" value="1"/>
</dbReference>
<dbReference type="Proteomes" id="UP001501094">
    <property type="component" value="Unassembled WGS sequence"/>
</dbReference>
<feature type="DNA-binding region" description="H-T-H motif" evidence="2">
    <location>
        <begin position="57"/>
        <end position="76"/>
    </location>
</feature>
<dbReference type="InterPro" id="IPR050109">
    <property type="entry name" value="HTH-type_TetR-like_transc_reg"/>
</dbReference>